<evidence type="ECO:0000313" key="2">
    <source>
        <dbReference type="EMBL" id="CAI9551110.1"/>
    </source>
</evidence>
<feature type="non-terminal residue" evidence="2">
    <location>
        <position position="138"/>
    </location>
</feature>
<feature type="region of interest" description="Disordered" evidence="1">
    <location>
        <begin position="1"/>
        <end position="73"/>
    </location>
</feature>
<dbReference type="EMBL" id="CATNWA010005949">
    <property type="protein sequence ID" value="CAI9551110.1"/>
    <property type="molecule type" value="Genomic_DNA"/>
</dbReference>
<organism evidence="2 3">
    <name type="scientific">Staurois parvus</name>
    <dbReference type="NCBI Taxonomy" id="386267"/>
    <lineage>
        <taxon>Eukaryota</taxon>
        <taxon>Metazoa</taxon>
        <taxon>Chordata</taxon>
        <taxon>Craniata</taxon>
        <taxon>Vertebrata</taxon>
        <taxon>Euteleostomi</taxon>
        <taxon>Amphibia</taxon>
        <taxon>Batrachia</taxon>
        <taxon>Anura</taxon>
        <taxon>Neobatrachia</taxon>
        <taxon>Ranoidea</taxon>
        <taxon>Ranidae</taxon>
        <taxon>Staurois</taxon>
    </lineage>
</organism>
<feature type="non-terminal residue" evidence="2">
    <location>
        <position position="1"/>
    </location>
</feature>
<accession>A0ABN9BTT7</accession>
<proteinExistence type="predicted"/>
<evidence type="ECO:0000256" key="1">
    <source>
        <dbReference type="SAM" id="MobiDB-lite"/>
    </source>
</evidence>
<reference evidence="2" key="1">
    <citation type="submission" date="2023-05" db="EMBL/GenBank/DDBJ databases">
        <authorList>
            <person name="Stuckert A."/>
        </authorList>
    </citation>
    <scope>NUCLEOTIDE SEQUENCE</scope>
</reference>
<keyword evidence="3" id="KW-1185">Reference proteome</keyword>
<feature type="compositionally biased region" description="Basic and acidic residues" evidence="1">
    <location>
        <begin position="51"/>
        <end position="69"/>
    </location>
</feature>
<sequence>ASVVRQAGSITIGQVGTGGSGREWSGSQARDKTGEVSRGPDQAGSATNQSDRNRNRDAGNKRQGPIEKHTPRHRLQVWPSLKYTCIISFRCLAGCRVESLIAESTRWPALVLQPTRQVSPTITGKSIPDNAYVSRKPV</sequence>
<comment type="caution">
    <text evidence="2">The sequence shown here is derived from an EMBL/GenBank/DDBJ whole genome shotgun (WGS) entry which is preliminary data.</text>
</comment>
<protein>
    <submittedName>
        <fullName evidence="2">Uncharacterized protein</fullName>
    </submittedName>
</protein>
<evidence type="ECO:0000313" key="3">
    <source>
        <dbReference type="Proteomes" id="UP001162483"/>
    </source>
</evidence>
<name>A0ABN9BTT7_9NEOB</name>
<gene>
    <name evidence="2" type="ORF">SPARVUS_LOCUS3683923</name>
</gene>
<dbReference type="Proteomes" id="UP001162483">
    <property type="component" value="Unassembled WGS sequence"/>
</dbReference>